<keyword evidence="2" id="KW-1185">Reference proteome</keyword>
<sequence>MGLRRYTPRWTSKCNAITVARHRDRQGTARFEECLLYLANVLNALLPQ</sequence>
<accession>A0A1H3M3I9</accession>
<dbReference type="Proteomes" id="UP000199286">
    <property type="component" value="Unassembled WGS sequence"/>
</dbReference>
<evidence type="ECO:0000313" key="1">
    <source>
        <dbReference type="EMBL" id="SDY71307.1"/>
    </source>
</evidence>
<evidence type="ECO:0000313" key="2">
    <source>
        <dbReference type="Proteomes" id="UP000199286"/>
    </source>
</evidence>
<dbReference type="AlphaFoldDB" id="A0A1H3M3I9"/>
<organism evidence="1 2">
    <name type="scientific">Citreimonas salinaria</name>
    <dbReference type="NCBI Taxonomy" id="321339"/>
    <lineage>
        <taxon>Bacteria</taxon>
        <taxon>Pseudomonadati</taxon>
        <taxon>Pseudomonadota</taxon>
        <taxon>Alphaproteobacteria</taxon>
        <taxon>Rhodobacterales</taxon>
        <taxon>Roseobacteraceae</taxon>
        <taxon>Citreimonas</taxon>
    </lineage>
</organism>
<proteinExistence type="predicted"/>
<reference evidence="1 2" key="1">
    <citation type="submission" date="2016-10" db="EMBL/GenBank/DDBJ databases">
        <authorList>
            <person name="de Groot N.N."/>
        </authorList>
    </citation>
    <scope>NUCLEOTIDE SEQUENCE [LARGE SCALE GENOMIC DNA]</scope>
    <source>
        <strain evidence="1 2">DSM 26880</strain>
    </source>
</reference>
<name>A0A1H3M3I9_9RHOB</name>
<evidence type="ECO:0008006" key="3">
    <source>
        <dbReference type="Google" id="ProtNLM"/>
    </source>
</evidence>
<gene>
    <name evidence="1" type="ORF">SAMN05444340_11598</name>
</gene>
<dbReference type="EMBL" id="FNPF01000015">
    <property type="protein sequence ID" value="SDY71307.1"/>
    <property type="molecule type" value="Genomic_DNA"/>
</dbReference>
<protein>
    <recommendedName>
        <fullName evidence="3">Transposase</fullName>
    </recommendedName>
</protein>